<dbReference type="PRINTS" id="PR00081">
    <property type="entry name" value="GDHRDH"/>
</dbReference>
<dbReference type="FunFam" id="3.40.50.720:FF:000084">
    <property type="entry name" value="Short-chain dehydrogenase reductase"/>
    <property type="match status" value="1"/>
</dbReference>
<gene>
    <name evidence="3" type="ORF">AVDCRST_MAG49-4319</name>
</gene>
<dbReference type="AlphaFoldDB" id="A0A6J4VLL8"/>
<dbReference type="PANTHER" id="PTHR43943:SF17">
    <property type="entry name" value="3-PHENYLPROPIONATE-DIHYDRODIOL_CINNAMIC ACID-DIHYDRODIOL DEHYDROGENASE"/>
    <property type="match status" value="1"/>
</dbReference>
<dbReference type="PRINTS" id="PR00080">
    <property type="entry name" value="SDRFAMILY"/>
</dbReference>
<name>A0A6J4VLL8_9BACT</name>
<dbReference type="Gene3D" id="3.40.50.720">
    <property type="entry name" value="NAD(P)-binding Rossmann-like Domain"/>
    <property type="match status" value="1"/>
</dbReference>
<proteinExistence type="inferred from homology"/>
<evidence type="ECO:0000313" key="3">
    <source>
        <dbReference type="EMBL" id="CAA9577052.1"/>
    </source>
</evidence>
<dbReference type="EC" id="1.1.1.100" evidence="3"/>
<dbReference type="InterPro" id="IPR002347">
    <property type="entry name" value="SDR_fam"/>
</dbReference>
<evidence type="ECO:0000256" key="1">
    <source>
        <dbReference type="ARBA" id="ARBA00006484"/>
    </source>
</evidence>
<keyword evidence="2 3" id="KW-0560">Oxidoreductase</keyword>
<dbReference type="PANTHER" id="PTHR43943">
    <property type="entry name" value="DEHYDROGENASE/REDUCTASE (SDR FAMILY) MEMBER 4"/>
    <property type="match status" value="1"/>
</dbReference>
<dbReference type="GO" id="GO:0004316">
    <property type="term" value="F:3-oxoacyl-[acyl-carrier-protein] reductase (NADPH) activity"/>
    <property type="evidence" value="ECO:0007669"/>
    <property type="project" value="UniProtKB-EC"/>
</dbReference>
<evidence type="ECO:0000256" key="2">
    <source>
        <dbReference type="ARBA" id="ARBA00023002"/>
    </source>
</evidence>
<dbReference type="InterPro" id="IPR036291">
    <property type="entry name" value="NAD(P)-bd_dom_sf"/>
</dbReference>
<accession>A0A6J4VLL8</accession>
<dbReference type="SUPFAM" id="SSF51735">
    <property type="entry name" value="NAD(P)-binding Rossmann-fold domains"/>
    <property type="match status" value="1"/>
</dbReference>
<organism evidence="3">
    <name type="scientific">uncultured Thermomicrobiales bacterium</name>
    <dbReference type="NCBI Taxonomy" id="1645740"/>
    <lineage>
        <taxon>Bacteria</taxon>
        <taxon>Pseudomonadati</taxon>
        <taxon>Thermomicrobiota</taxon>
        <taxon>Thermomicrobia</taxon>
        <taxon>Thermomicrobiales</taxon>
        <taxon>environmental samples</taxon>
    </lineage>
</organism>
<reference evidence="3" key="1">
    <citation type="submission" date="2020-02" db="EMBL/GenBank/DDBJ databases">
        <authorList>
            <person name="Meier V. D."/>
        </authorList>
    </citation>
    <scope>NUCLEOTIDE SEQUENCE</scope>
    <source>
        <strain evidence="3">AVDCRST_MAG49</strain>
    </source>
</reference>
<comment type="similarity">
    <text evidence="1">Belongs to the short-chain dehydrogenases/reductases (SDR) family.</text>
</comment>
<protein>
    <submittedName>
        <fullName evidence="3">3-oxoacyl-[acyl-carrier protein] reductase</fullName>
        <ecNumber evidence="3">1.1.1.100</ecNumber>
    </submittedName>
</protein>
<sequence>MDLGLAGKVAVVAASSKGLGRAVATQLAREGALVTVNGRDPAGLAETAAAIRAETGGDVLEIPGDVTRPADIARLIDETVARRGGLDVLVCNAGGPPPGGFTDFPEDGPWLAAIELNLMSTLRLARAALPHLEARGGGSITNLVSTSVMQPIPELILSNTARTAVVGLSKSLATEFAPKNIRVNNVCPGRILTDRIRALAAPRVEQTGKSLEEVLADDARAIPMGRLGEPAEFANVVAFFASPAASYVTGVTIQVDGGNVRSLL</sequence>
<dbReference type="Pfam" id="PF13561">
    <property type="entry name" value="adh_short_C2"/>
    <property type="match status" value="1"/>
</dbReference>
<dbReference type="CDD" id="cd05344">
    <property type="entry name" value="BKR_like_SDR_like"/>
    <property type="match status" value="1"/>
</dbReference>
<dbReference type="EMBL" id="CADCWG010000310">
    <property type="protein sequence ID" value="CAA9577052.1"/>
    <property type="molecule type" value="Genomic_DNA"/>
</dbReference>